<proteinExistence type="predicted"/>
<dbReference type="EMBL" id="NCVQ01000001">
    <property type="protein sequence ID" value="PWZ55229.1"/>
    <property type="molecule type" value="Genomic_DNA"/>
</dbReference>
<gene>
    <name evidence="2" type="ORF">Zm00014a_025417</name>
</gene>
<comment type="caution">
    <text evidence="2">The sequence shown here is derived from an EMBL/GenBank/DDBJ whole genome shotgun (WGS) entry which is preliminary data.</text>
</comment>
<evidence type="ECO:0000256" key="1">
    <source>
        <dbReference type="SAM" id="MobiDB-lite"/>
    </source>
</evidence>
<sequence>MPEPAAAAAAPPPTRRKQEPIRQARNSASRLRTRPPVGSGIRPAASERATGSRNGESTPGRGERGRGRPRSRSSRGFWCDLKRVGWGMGGTERMRRELGMESLEAA</sequence>
<reference evidence="2" key="1">
    <citation type="journal article" date="2018" name="Nat. Genet.">
        <title>Extensive intraspecific gene order and gene structural variations between Mo17 and other maize genomes.</title>
        <authorList>
            <person name="Sun S."/>
            <person name="Zhou Y."/>
            <person name="Chen J."/>
            <person name="Shi J."/>
            <person name="Zhao H."/>
            <person name="Zhao H."/>
            <person name="Song W."/>
            <person name="Zhang M."/>
            <person name="Cui Y."/>
            <person name="Dong X."/>
            <person name="Liu H."/>
            <person name="Ma X."/>
            <person name="Jiao Y."/>
            <person name="Wang B."/>
            <person name="Wei X."/>
            <person name="Stein J.C."/>
            <person name="Glaubitz J.C."/>
            <person name="Lu F."/>
            <person name="Yu G."/>
            <person name="Liang C."/>
            <person name="Fengler K."/>
            <person name="Li B."/>
            <person name="Rafalski A."/>
            <person name="Schnable P.S."/>
            <person name="Ware D.H."/>
            <person name="Buckler E.S."/>
            <person name="Lai J."/>
        </authorList>
    </citation>
    <scope>NUCLEOTIDE SEQUENCE [LARGE SCALE GENOMIC DNA]</scope>
    <source>
        <tissue evidence="2">Seedling</tissue>
    </source>
</reference>
<dbReference type="AlphaFoldDB" id="A0A317Y9D2"/>
<feature type="region of interest" description="Disordered" evidence="1">
    <location>
        <begin position="1"/>
        <end position="78"/>
    </location>
</feature>
<organism evidence="2">
    <name type="scientific">Zea mays</name>
    <name type="common">Maize</name>
    <dbReference type="NCBI Taxonomy" id="4577"/>
    <lineage>
        <taxon>Eukaryota</taxon>
        <taxon>Viridiplantae</taxon>
        <taxon>Streptophyta</taxon>
        <taxon>Embryophyta</taxon>
        <taxon>Tracheophyta</taxon>
        <taxon>Spermatophyta</taxon>
        <taxon>Magnoliopsida</taxon>
        <taxon>Liliopsida</taxon>
        <taxon>Poales</taxon>
        <taxon>Poaceae</taxon>
        <taxon>PACMAD clade</taxon>
        <taxon>Panicoideae</taxon>
        <taxon>Andropogonodae</taxon>
        <taxon>Andropogoneae</taxon>
        <taxon>Tripsacinae</taxon>
        <taxon>Zea</taxon>
    </lineage>
</organism>
<protein>
    <submittedName>
        <fullName evidence="2">Uncharacterized protein</fullName>
    </submittedName>
</protein>
<dbReference type="Proteomes" id="UP000251960">
    <property type="component" value="Chromosome 1"/>
</dbReference>
<accession>A0A317Y9D2</accession>
<name>A0A317Y9D2_MAIZE</name>
<evidence type="ECO:0000313" key="2">
    <source>
        <dbReference type="EMBL" id="PWZ55229.1"/>
    </source>
</evidence>